<organism evidence="2 3">
    <name type="scientific">Euplotes crassus</name>
    <dbReference type="NCBI Taxonomy" id="5936"/>
    <lineage>
        <taxon>Eukaryota</taxon>
        <taxon>Sar</taxon>
        <taxon>Alveolata</taxon>
        <taxon>Ciliophora</taxon>
        <taxon>Intramacronucleata</taxon>
        <taxon>Spirotrichea</taxon>
        <taxon>Hypotrichia</taxon>
        <taxon>Euplotida</taxon>
        <taxon>Euplotidae</taxon>
        <taxon>Moneuplotes</taxon>
    </lineage>
</organism>
<evidence type="ECO:0000256" key="1">
    <source>
        <dbReference type="SAM" id="Coils"/>
    </source>
</evidence>
<keyword evidence="1" id="KW-0175">Coiled coil</keyword>
<proteinExistence type="predicted"/>
<name>A0AAD1U2P1_EUPCR</name>
<dbReference type="EMBL" id="CAMPGE010000282">
    <property type="protein sequence ID" value="CAI2359019.1"/>
    <property type="molecule type" value="Genomic_DNA"/>
</dbReference>
<gene>
    <name evidence="2" type="ORF">ECRASSUSDP1_LOCUS304</name>
</gene>
<sequence>MDYENIMKIAEALNAKKKSEERKLKSILKKPGSTKKRMKKEGFKMGLSGNSRIREILKIKDIASTLLSTQKHGDLAAKISQLNNLSTEMEKQWQNTQDLGLSPSQPLEDRKILYFTPFIKDFKSQPEHHLTTICHKKLASLIQSLLLPSPTSHSYTLKPPLSSLLHTPTATRDELISTLTHLLTTKSTYIPESNSYVVEGELRGVLGVGCVKPSEIFGLVERFLE</sequence>
<feature type="coiled-coil region" evidence="1">
    <location>
        <begin position="3"/>
        <end position="30"/>
    </location>
</feature>
<protein>
    <submittedName>
        <fullName evidence="2">Uncharacterized protein</fullName>
    </submittedName>
</protein>
<accession>A0AAD1U2P1</accession>
<dbReference type="Proteomes" id="UP001295684">
    <property type="component" value="Unassembled WGS sequence"/>
</dbReference>
<comment type="caution">
    <text evidence="2">The sequence shown here is derived from an EMBL/GenBank/DDBJ whole genome shotgun (WGS) entry which is preliminary data.</text>
</comment>
<keyword evidence="3" id="KW-1185">Reference proteome</keyword>
<evidence type="ECO:0000313" key="3">
    <source>
        <dbReference type="Proteomes" id="UP001295684"/>
    </source>
</evidence>
<reference evidence="2" key="1">
    <citation type="submission" date="2023-07" db="EMBL/GenBank/DDBJ databases">
        <authorList>
            <consortium name="AG Swart"/>
            <person name="Singh M."/>
            <person name="Singh A."/>
            <person name="Seah K."/>
            <person name="Emmerich C."/>
        </authorList>
    </citation>
    <scope>NUCLEOTIDE SEQUENCE</scope>
    <source>
        <strain evidence="2">DP1</strain>
    </source>
</reference>
<evidence type="ECO:0000313" key="2">
    <source>
        <dbReference type="EMBL" id="CAI2359019.1"/>
    </source>
</evidence>
<dbReference type="AlphaFoldDB" id="A0AAD1U2P1"/>